<dbReference type="SUPFAM" id="SSF52540">
    <property type="entry name" value="P-loop containing nucleoside triphosphate hydrolases"/>
    <property type="match status" value="2"/>
</dbReference>
<proteinExistence type="inferred from homology"/>
<gene>
    <name evidence="4" type="ORF">AVEN_192967_1</name>
</gene>
<protein>
    <recommendedName>
        <fullName evidence="1">ATP-dependent DNA helicase</fullName>
        <ecNumber evidence="1">5.6.2.3</ecNumber>
    </recommendedName>
</protein>
<evidence type="ECO:0000259" key="2">
    <source>
        <dbReference type="Pfam" id="PF05970"/>
    </source>
</evidence>
<evidence type="ECO:0000313" key="4">
    <source>
        <dbReference type="EMBL" id="GBN57920.1"/>
    </source>
</evidence>
<comment type="caution">
    <text evidence="4">The sequence shown here is derived from an EMBL/GenBank/DDBJ whole genome shotgun (WGS) entry which is preliminary data.</text>
</comment>
<keyword evidence="1" id="KW-0227">DNA damage</keyword>
<keyword evidence="1" id="KW-0547">Nucleotide-binding</keyword>
<reference evidence="4 5" key="1">
    <citation type="journal article" date="2019" name="Sci. Rep.">
        <title>Orb-weaving spider Araneus ventricosus genome elucidates the spidroin gene catalogue.</title>
        <authorList>
            <person name="Kono N."/>
            <person name="Nakamura H."/>
            <person name="Ohtoshi R."/>
            <person name="Moran D.A.P."/>
            <person name="Shinohara A."/>
            <person name="Yoshida Y."/>
            <person name="Fujiwara M."/>
            <person name="Mori M."/>
            <person name="Tomita M."/>
            <person name="Arakawa K."/>
        </authorList>
    </citation>
    <scope>NUCLEOTIDE SEQUENCE [LARGE SCALE GENOMIC DNA]</scope>
</reference>
<keyword evidence="1" id="KW-0347">Helicase</keyword>
<dbReference type="EMBL" id="BGPR01012838">
    <property type="protein sequence ID" value="GBN57920.1"/>
    <property type="molecule type" value="Genomic_DNA"/>
</dbReference>
<comment type="similarity">
    <text evidence="1">Belongs to the helicase family.</text>
</comment>
<dbReference type="OrthoDB" id="272985at2759"/>
<dbReference type="PANTHER" id="PTHR10492">
    <property type="match status" value="1"/>
</dbReference>
<sequence>MECINKEKGGIIFLDAPGGTGKTFLINLLLAEIRSKNKIALAMASSGIAATLMDGGRTAHSALKLPLNINVEEYPVCNISKTSDQAKVLQTCKILIWDECTMAHKKSLEALDRTLRDLRKNDQLLGGSLLLLAGDFRQTLPIIPNSTPADELNACLKTSPLWKFVKRFTLESNMRVRFFRNETAQHFAHILQQIGEGTFPTDSNGEINFTDDFCTQVKTVQELINEIYPGIAENYKNHDWLCERAILAAKNDAVHELNSCIQEMIPGPVTEYRSIDTVVDSDNAVNFPIEFLNSLDPPGMPPHRLHLKIGSVIILLRNLDPPKLCNGTRLSVKRLLTNILRSYNINRKRERPRRFHSSDTISPN</sequence>
<dbReference type="GO" id="GO:0000723">
    <property type="term" value="P:telomere maintenance"/>
    <property type="evidence" value="ECO:0007669"/>
    <property type="project" value="InterPro"/>
</dbReference>
<dbReference type="Proteomes" id="UP000499080">
    <property type="component" value="Unassembled WGS sequence"/>
</dbReference>
<accession>A0A4Y2Q4U4</accession>
<dbReference type="GO" id="GO:0005524">
    <property type="term" value="F:ATP binding"/>
    <property type="evidence" value="ECO:0007669"/>
    <property type="project" value="UniProtKB-KW"/>
</dbReference>
<dbReference type="EC" id="5.6.2.3" evidence="1"/>
<dbReference type="Pfam" id="PF05970">
    <property type="entry name" value="PIF1"/>
    <property type="match status" value="1"/>
</dbReference>
<keyword evidence="1" id="KW-0233">DNA recombination</keyword>
<evidence type="ECO:0000259" key="3">
    <source>
        <dbReference type="Pfam" id="PF21530"/>
    </source>
</evidence>
<name>A0A4Y2Q4U4_ARAVE</name>
<keyword evidence="1" id="KW-0234">DNA repair</keyword>
<comment type="cofactor">
    <cofactor evidence="1">
        <name>Mg(2+)</name>
        <dbReference type="ChEBI" id="CHEBI:18420"/>
    </cofactor>
</comment>
<dbReference type="GO" id="GO:0043139">
    <property type="term" value="F:5'-3' DNA helicase activity"/>
    <property type="evidence" value="ECO:0007669"/>
    <property type="project" value="UniProtKB-EC"/>
</dbReference>
<dbReference type="InterPro" id="IPR049163">
    <property type="entry name" value="Pif1-like_2B_dom"/>
</dbReference>
<dbReference type="GO" id="GO:0016887">
    <property type="term" value="F:ATP hydrolysis activity"/>
    <property type="evidence" value="ECO:0007669"/>
    <property type="project" value="RHEA"/>
</dbReference>
<evidence type="ECO:0000313" key="5">
    <source>
        <dbReference type="Proteomes" id="UP000499080"/>
    </source>
</evidence>
<organism evidence="4 5">
    <name type="scientific">Araneus ventricosus</name>
    <name type="common">Orbweaver spider</name>
    <name type="synonym">Epeira ventricosa</name>
    <dbReference type="NCBI Taxonomy" id="182803"/>
    <lineage>
        <taxon>Eukaryota</taxon>
        <taxon>Metazoa</taxon>
        <taxon>Ecdysozoa</taxon>
        <taxon>Arthropoda</taxon>
        <taxon>Chelicerata</taxon>
        <taxon>Arachnida</taxon>
        <taxon>Araneae</taxon>
        <taxon>Araneomorphae</taxon>
        <taxon>Entelegynae</taxon>
        <taxon>Araneoidea</taxon>
        <taxon>Araneidae</taxon>
        <taxon>Araneus</taxon>
    </lineage>
</organism>
<dbReference type="InterPro" id="IPR010285">
    <property type="entry name" value="DNA_helicase_pif1-like_DEAD"/>
</dbReference>
<evidence type="ECO:0000256" key="1">
    <source>
        <dbReference type="RuleBase" id="RU363044"/>
    </source>
</evidence>
<dbReference type="InterPro" id="IPR027417">
    <property type="entry name" value="P-loop_NTPase"/>
</dbReference>
<keyword evidence="1" id="KW-0378">Hydrolase</keyword>
<keyword evidence="5" id="KW-1185">Reference proteome</keyword>
<feature type="domain" description="DNA helicase Pif1-like 2B" evidence="3">
    <location>
        <begin position="290"/>
        <end position="335"/>
    </location>
</feature>
<dbReference type="GO" id="GO:0006310">
    <property type="term" value="P:DNA recombination"/>
    <property type="evidence" value="ECO:0007669"/>
    <property type="project" value="UniProtKB-KW"/>
</dbReference>
<dbReference type="PANTHER" id="PTHR10492:SF57">
    <property type="entry name" value="ATP-DEPENDENT DNA HELICASE"/>
    <property type="match status" value="1"/>
</dbReference>
<dbReference type="Gene3D" id="3.40.50.300">
    <property type="entry name" value="P-loop containing nucleotide triphosphate hydrolases"/>
    <property type="match status" value="1"/>
</dbReference>
<feature type="domain" description="DNA helicase Pif1-like DEAD-box helicase" evidence="2">
    <location>
        <begin position="2"/>
        <end position="202"/>
    </location>
</feature>
<keyword evidence="1" id="KW-0067">ATP-binding</keyword>
<dbReference type="AlphaFoldDB" id="A0A4Y2Q4U4"/>
<dbReference type="Pfam" id="PF21530">
    <property type="entry name" value="Pif1_2B_dom"/>
    <property type="match status" value="1"/>
</dbReference>
<comment type="catalytic activity">
    <reaction evidence="1">
        <text>ATP + H2O = ADP + phosphate + H(+)</text>
        <dbReference type="Rhea" id="RHEA:13065"/>
        <dbReference type="ChEBI" id="CHEBI:15377"/>
        <dbReference type="ChEBI" id="CHEBI:15378"/>
        <dbReference type="ChEBI" id="CHEBI:30616"/>
        <dbReference type="ChEBI" id="CHEBI:43474"/>
        <dbReference type="ChEBI" id="CHEBI:456216"/>
        <dbReference type="EC" id="5.6.2.3"/>
    </reaction>
</comment>
<dbReference type="GO" id="GO:0006281">
    <property type="term" value="P:DNA repair"/>
    <property type="evidence" value="ECO:0007669"/>
    <property type="project" value="UniProtKB-KW"/>
</dbReference>